<organism evidence="2 3">
    <name type="scientific">Neonectria magnoliae</name>
    <dbReference type="NCBI Taxonomy" id="2732573"/>
    <lineage>
        <taxon>Eukaryota</taxon>
        <taxon>Fungi</taxon>
        <taxon>Dikarya</taxon>
        <taxon>Ascomycota</taxon>
        <taxon>Pezizomycotina</taxon>
        <taxon>Sordariomycetes</taxon>
        <taxon>Hypocreomycetidae</taxon>
        <taxon>Hypocreales</taxon>
        <taxon>Nectriaceae</taxon>
        <taxon>Neonectria</taxon>
    </lineage>
</organism>
<dbReference type="EMBL" id="JAZAVK010000029">
    <property type="protein sequence ID" value="KAK7429477.1"/>
    <property type="molecule type" value="Genomic_DNA"/>
</dbReference>
<evidence type="ECO:0000313" key="3">
    <source>
        <dbReference type="Proteomes" id="UP001498421"/>
    </source>
</evidence>
<keyword evidence="3" id="KW-1185">Reference proteome</keyword>
<accession>A0ABR1I7C7</accession>
<evidence type="ECO:0000256" key="1">
    <source>
        <dbReference type="SAM" id="Phobius"/>
    </source>
</evidence>
<keyword evidence="1" id="KW-1133">Transmembrane helix</keyword>
<keyword evidence="1" id="KW-0472">Membrane</keyword>
<gene>
    <name evidence="2" type="ORF">QQZ08_004069</name>
</gene>
<proteinExistence type="predicted"/>
<feature type="transmembrane region" description="Helical" evidence="1">
    <location>
        <begin position="38"/>
        <end position="57"/>
    </location>
</feature>
<keyword evidence="1" id="KW-0812">Transmembrane</keyword>
<evidence type="ECO:0000313" key="2">
    <source>
        <dbReference type="EMBL" id="KAK7429477.1"/>
    </source>
</evidence>
<sequence length="59" mass="6793">MLKDMKAVKMLGLSDVMSDIYTLQTHDVKDSPSYRNHISMLLLFLPFAVYAVIAVFWNN</sequence>
<name>A0ABR1I7C7_9HYPO</name>
<dbReference type="Proteomes" id="UP001498421">
    <property type="component" value="Unassembled WGS sequence"/>
</dbReference>
<reference evidence="2 3" key="1">
    <citation type="journal article" date="2025" name="Microbiol. Resour. Announc.">
        <title>Draft genome sequences for Neonectria magnoliae and Neonectria punicea, canker pathogens of Liriodendron tulipifera and Acer saccharum in West Virginia.</title>
        <authorList>
            <person name="Petronek H.M."/>
            <person name="Kasson M.T."/>
            <person name="Metheny A.M."/>
            <person name="Stauder C.M."/>
            <person name="Lovett B."/>
            <person name="Lynch S.C."/>
            <person name="Garnas J.R."/>
            <person name="Kasson L.R."/>
            <person name="Stajich J.E."/>
        </authorList>
    </citation>
    <scope>NUCLEOTIDE SEQUENCE [LARGE SCALE GENOMIC DNA]</scope>
    <source>
        <strain evidence="2 3">NRRL 64651</strain>
    </source>
</reference>
<protein>
    <submittedName>
        <fullName evidence="2">Uncharacterized protein</fullName>
    </submittedName>
</protein>
<comment type="caution">
    <text evidence="2">The sequence shown here is derived from an EMBL/GenBank/DDBJ whole genome shotgun (WGS) entry which is preliminary data.</text>
</comment>